<comment type="caution">
    <text evidence="2">The sequence shown here is derived from an EMBL/GenBank/DDBJ whole genome shotgun (WGS) entry which is preliminary data.</text>
</comment>
<feature type="chain" id="PRO_5035916296" evidence="1">
    <location>
        <begin position="28"/>
        <end position="349"/>
    </location>
</feature>
<gene>
    <name evidence="2" type="ORF">OSTQU699_LOCUS4077</name>
</gene>
<accession>A0A8S1IY42</accession>
<keyword evidence="3" id="KW-1185">Reference proteome</keyword>
<dbReference type="Proteomes" id="UP000708148">
    <property type="component" value="Unassembled WGS sequence"/>
</dbReference>
<evidence type="ECO:0000313" key="2">
    <source>
        <dbReference type="EMBL" id="CAD7698718.1"/>
    </source>
</evidence>
<dbReference type="AlphaFoldDB" id="A0A8S1IY42"/>
<feature type="signal peptide" evidence="1">
    <location>
        <begin position="1"/>
        <end position="27"/>
    </location>
</feature>
<name>A0A8S1IY42_9CHLO</name>
<dbReference type="EMBL" id="CAJHUC010000876">
    <property type="protein sequence ID" value="CAD7698718.1"/>
    <property type="molecule type" value="Genomic_DNA"/>
</dbReference>
<protein>
    <submittedName>
        <fullName evidence="2">Uncharacterized protein</fullName>
    </submittedName>
</protein>
<evidence type="ECO:0000313" key="3">
    <source>
        <dbReference type="Proteomes" id="UP000708148"/>
    </source>
</evidence>
<evidence type="ECO:0000256" key="1">
    <source>
        <dbReference type="SAM" id="SignalP"/>
    </source>
</evidence>
<reference evidence="2" key="1">
    <citation type="submission" date="2020-12" db="EMBL/GenBank/DDBJ databases">
        <authorList>
            <person name="Iha C."/>
        </authorList>
    </citation>
    <scope>NUCLEOTIDE SEQUENCE</scope>
</reference>
<keyword evidence="1" id="KW-0732">Signal</keyword>
<organism evidence="2 3">
    <name type="scientific">Ostreobium quekettii</name>
    <dbReference type="NCBI Taxonomy" id="121088"/>
    <lineage>
        <taxon>Eukaryota</taxon>
        <taxon>Viridiplantae</taxon>
        <taxon>Chlorophyta</taxon>
        <taxon>core chlorophytes</taxon>
        <taxon>Ulvophyceae</taxon>
        <taxon>TCBD clade</taxon>
        <taxon>Bryopsidales</taxon>
        <taxon>Ostreobineae</taxon>
        <taxon>Ostreobiaceae</taxon>
        <taxon>Ostreobium</taxon>
    </lineage>
</organism>
<sequence>MILGKDLRVALAVCAALLAAVPPGVVGLDCNLGQVISGEINEPVDNMAGDCTLLNAVINGDVASRNGGRFEIRNTVINGDFQAEDTEAVIIVDTLLSTDAQFDRVGEVRAEGMLTMADFQVTDVGSASLRCIPPLGPGSPPNIGAVEATRVSGSFEVSGCSINAGVFVNQIVGSATISDNAVINGPIVAAGVGGTLFIENNLNVNGGISCTGLSAAPVIELLPNSLNGICELECAAACPVPFNPLQCNDGTILSPVNVPTGVVDGTVINSAGDCSIVGIQIRGNFEAFGRNVDVQNTQVIGSVVVGVTGTFSISGSSTTGNVDINSATQVTAIDNNIGGNFNCPTSLCP</sequence>
<proteinExistence type="predicted"/>